<dbReference type="OrthoDB" id="8635520at2"/>
<reference evidence="2 3" key="1">
    <citation type="submission" date="2018-09" db="EMBL/GenBank/DDBJ databases">
        <authorList>
            <person name="Le Fleche-Mateos A."/>
        </authorList>
    </citation>
    <scope>NUCLEOTIDE SEQUENCE [LARGE SCALE GENOMIC DNA]</scope>
    <source>
        <strain evidence="2 3">DSM 27399</strain>
    </source>
</reference>
<name>A0A419N7X0_9GAMM</name>
<keyword evidence="3" id="KW-1185">Reference proteome</keyword>
<evidence type="ECO:0000313" key="3">
    <source>
        <dbReference type="Proteomes" id="UP000284908"/>
    </source>
</evidence>
<gene>
    <name evidence="2" type="ORF">D6C13_13800</name>
</gene>
<organism evidence="2 3">
    <name type="scientific">Rahnella woolbedingensis</name>
    <dbReference type="NCBI Taxonomy" id="1510574"/>
    <lineage>
        <taxon>Bacteria</taxon>
        <taxon>Pseudomonadati</taxon>
        <taxon>Pseudomonadota</taxon>
        <taxon>Gammaproteobacteria</taxon>
        <taxon>Enterobacterales</taxon>
        <taxon>Yersiniaceae</taxon>
        <taxon>Rahnella</taxon>
    </lineage>
</organism>
<evidence type="ECO:0000259" key="1">
    <source>
        <dbReference type="SMART" id="SM00347"/>
    </source>
</evidence>
<dbReference type="InterPro" id="IPR039422">
    <property type="entry name" value="MarR/SlyA-like"/>
</dbReference>
<dbReference type="SUPFAM" id="SSF46785">
    <property type="entry name" value="Winged helix' DNA-binding domain"/>
    <property type="match status" value="1"/>
</dbReference>
<dbReference type="GO" id="GO:0003700">
    <property type="term" value="F:DNA-binding transcription factor activity"/>
    <property type="evidence" value="ECO:0007669"/>
    <property type="project" value="InterPro"/>
</dbReference>
<dbReference type="GO" id="GO:0006950">
    <property type="term" value="P:response to stress"/>
    <property type="evidence" value="ECO:0007669"/>
    <property type="project" value="TreeGrafter"/>
</dbReference>
<dbReference type="RefSeq" id="WP_120133304.1">
    <property type="nucleotide sequence ID" value="NZ_RAHH01000015.1"/>
</dbReference>
<dbReference type="PANTHER" id="PTHR33164:SF99">
    <property type="entry name" value="MARR FAMILY REGULATORY PROTEIN"/>
    <property type="match status" value="1"/>
</dbReference>
<sequence length="156" mass="17786">MKTEKLTDQELMAWRGFRRMAEVISSRIASELQKATGISGQDFAILALLKATRHGELRQRDIQQFLGWDKSRLSHQLSRMETREVVTRENRSGQGVMVCITEEGIRQITEAEPLHAAAVRQYFLKFLTTEDTAALTDIAGKLRKGNEPDATYEDFQ</sequence>
<dbReference type="AlphaFoldDB" id="A0A419N7X0"/>
<dbReference type="EMBL" id="RAHH01000015">
    <property type="protein sequence ID" value="RJT43357.1"/>
    <property type="molecule type" value="Genomic_DNA"/>
</dbReference>
<accession>A0A419N7X0</accession>
<dbReference type="Proteomes" id="UP000284908">
    <property type="component" value="Unassembled WGS sequence"/>
</dbReference>
<dbReference type="InterPro" id="IPR036390">
    <property type="entry name" value="WH_DNA-bd_sf"/>
</dbReference>
<protein>
    <submittedName>
        <fullName evidence="2">MarR family transcriptional regulator</fullName>
    </submittedName>
</protein>
<dbReference type="InterPro" id="IPR000835">
    <property type="entry name" value="HTH_MarR-typ"/>
</dbReference>
<evidence type="ECO:0000313" key="2">
    <source>
        <dbReference type="EMBL" id="RJT43357.1"/>
    </source>
</evidence>
<dbReference type="SMART" id="SM00347">
    <property type="entry name" value="HTH_MARR"/>
    <property type="match status" value="1"/>
</dbReference>
<dbReference type="PANTHER" id="PTHR33164">
    <property type="entry name" value="TRANSCRIPTIONAL REGULATOR, MARR FAMILY"/>
    <property type="match status" value="1"/>
</dbReference>
<dbReference type="Gene3D" id="1.10.10.10">
    <property type="entry name" value="Winged helix-like DNA-binding domain superfamily/Winged helix DNA-binding domain"/>
    <property type="match status" value="1"/>
</dbReference>
<proteinExistence type="predicted"/>
<dbReference type="InterPro" id="IPR036388">
    <property type="entry name" value="WH-like_DNA-bd_sf"/>
</dbReference>
<comment type="caution">
    <text evidence="2">The sequence shown here is derived from an EMBL/GenBank/DDBJ whole genome shotgun (WGS) entry which is preliminary data.</text>
</comment>
<feature type="domain" description="HTH marR-type" evidence="1">
    <location>
        <begin position="31"/>
        <end position="132"/>
    </location>
</feature>